<organism evidence="2 3">
    <name type="scientific">Pseudomarimonas salicorniae</name>
    <dbReference type="NCBI Taxonomy" id="2933270"/>
    <lineage>
        <taxon>Bacteria</taxon>
        <taxon>Pseudomonadati</taxon>
        <taxon>Pseudomonadota</taxon>
        <taxon>Gammaproteobacteria</taxon>
        <taxon>Lysobacterales</taxon>
        <taxon>Lysobacteraceae</taxon>
        <taxon>Pseudomarimonas</taxon>
    </lineage>
</organism>
<feature type="compositionally biased region" description="Basic residues" evidence="1">
    <location>
        <begin position="163"/>
        <end position="181"/>
    </location>
</feature>
<sequence>MARSKPTGASRVDRPANGAVGWLMRIRRGDTFIQEFFSDAAYGGKRASQRAARDRYSELAATLPPPKTSEGAMSVRNSSGVVGVRLAREGTDAAGEPRESYVASWRENGRDRTVRFSCSAFGKRKAFQLACLARELRTTDREVLMAKLAENRKAGKSAAGKKAAPKKAAKKAAAKKTAKRK</sequence>
<accession>A0ABT0GL27</accession>
<feature type="region of interest" description="Disordered" evidence="1">
    <location>
        <begin position="150"/>
        <end position="181"/>
    </location>
</feature>
<evidence type="ECO:0000313" key="3">
    <source>
        <dbReference type="Proteomes" id="UP001431449"/>
    </source>
</evidence>
<evidence type="ECO:0000256" key="1">
    <source>
        <dbReference type="SAM" id="MobiDB-lite"/>
    </source>
</evidence>
<protein>
    <submittedName>
        <fullName evidence="2">AP2 domain-containing protein</fullName>
    </submittedName>
</protein>
<dbReference type="RefSeq" id="WP_248210365.1">
    <property type="nucleotide sequence ID" value="NZ_JALNMH010000011.1"/>
</dbReference>
<reference evidence="2" key="1">
    <citation type="submission" date="2022-04" db="EMBL/GenBank/DDBJ databases">
        <title>Lysobacter sp. CAU 1642 isolated from sea sand.</title>
        <authorList>
            <person name="Kim W."/>
        </authorList>
    </citation>
    <scope>NUCLEOTIDE SEQUENCE</scope>
    <source>
        <strain evidence="2">CAU 1642</strain>
    </source>
</reference>
<proteinExistence type="predicted"/>
<dbReference type="Proteomes" id="UP001431449">
    <property type="component" value="Unassembled WGS sequence"/>
</dbReference>
<name>A0ABT0GL27_9GAMM</name>
<dbReference type="Gene3D" id="1.20.5.2050">
    <property type="match status" value="1"/>
</dbReference>
<keyword evidence="3" id="KW-1185">Reference proteome</keyword>
<evidence type="ECO:0000313" key="2">
    <source>
        <dbReference type="EMBL" id="MCK7594747.1"/>
    </source>
</evidence>
<comment type="caution">
    <text evidence="2">The sequence shown here is derived from an EMBL/GenBank/DDBJ whole genome shotgun (WGS) entry which is preliminary data.</text>
</comment>
<dbReference type="EMBL" id="JALNMH010000011">
    <property type="protein sequence ID" value="MCK7594747.1"/>
    <property type="molecule type" value="Genomic_DNA"/>
</dbReference>
<gene>
    <name evidence="2" type="ORF">M0G41_13825</name>
</gene>